<dbReference type="OrthoDB" id="7374166at2"/>
<dbReference type="AlphaFoldDB" id="A0A8G2BI30"/>
<dbReference type="RefSeq" id="WP_093149085.1">
    <property type="nucleotide sequence ID" value="NZ_FNBW01000003.1"/>
</dbReference>
<gene>
    <name evidence="4" type="ORF">SAMN05660686_01342</name>
</gene>
<comment type="caution">
    <text evidence="4">The sequence shown here is derived from an EMBL/GenBank/DDBJ whole genome shotgun (WGS) entry which is preliminary data.</text>
</comment>
<evidence type="ECO:0000259" key="3">
    <source>
        <dbReference type="SMART" id="SM01008"/>
    </source>
</evidence>
<dbReference type="InterPro" id="IPR036856">
    <property type="entry name" value="Ald_Oxase/Xan_DH_a/b_sf"/>
</dbReference>
<evidence type="ECO:0000256" key="2">
    <source>
        <dbReference type="ARBA" id="ARBA00023002"/>
    </source>
</evidence>
<dbReference type="InterPro" id="IPR037165">
    <property type="entry name" value="AldOxase/xan_DH_Mopterin-bd_sf"/>
</dbReference>
<evidence type="ECO:0000313" key="4">
    <source>
        <dbReference type="EMBL" id="SDF43645.1"/>
    </source>
</evidence>
<dbReference type="GO" id="GO:0016491">
    <property type="term" value="F:oxidoreductase activity"/>
    <property type="evidence" value="ECO:0007669"/>
    <property type="project" value="UniProtKB-KW"/>
</dbReference>
<dbReference type="Proteomes" id="UP000198615">
    <property type="component" value="Unassembled WGS sequence"/>
</dbReference>
<dbReference type="InterPro" id="IPR008274">
    <property type="entry name" value="AldOxase/xan_DH_MoCoBD1"/>
</dbReference>
<dbReference type="Pfam" id="PF20256">
    <property type="entry name" value="MoCoBD_2"/>
    <property type="match status" value="1"/>
</dbReference>
<accession>A0A8G2BI30</accession>
<dbReference type="InterPro" id="IPR016208">
    <property type="entry name" value="Ald_Oxase/xanthine_DH-like"/>
</dbReference>
<dbReference type="Pfam" id="PF01315">
    <property type="entry name" value="Ald_Xan_dh_C"/>
    <property type="match status" value="1"/>
</dbReference>
<dbReference type="SUPFAM" id="SSF56003">
    <property type="entry name" value="Molybdenum cofactor-binding domain"/>
    <property type="match status" value="1"/>
</dbReference>
<dbReference type="InterPro" id="IPR000674">
    <property type="entry name" value="Ald_Oxase/Xan_DH_a/b"/>
</dbReference>
<dbReference type="SMART" id="SM01008">
    <property type="entry name" value="Ald_Xan_dh_C"/>
    <property type="match status" value="1"/>
</dbReference>
<evidence type="ECO:0000256" key="1">
    <source>
        <dbReference type="ARBA" id="ARBA00022505"/>
    </source>
</evidence>
<reference evidence="4 5" key="1">
    <citation type="submission" date="2016-10" db="EMBL/GenBank/DDBJ databases">
        <authorList>
            <person name="Varghese N."/>
            <person name="Submissions S."/>
        </authorList>
    </citation>
    <scope>NUCLEOTIDE SEQUENCE [LARGE SCALE GENOMIC DNA]</scope>
    <source>
        <strain evidence="4 5">DSM 18839</strain>
    </source>
</reference>
<keyword evidence="5" id="KW-1185">Reference proteome</keyword>
<sequence>MNVLHESDLATLKFGVGQPVPRGEDPTLLTGRGEYTDDVNLDGQAYGYVVRSQVPHGVIKGIDLDDALAMPGVLAIYTAKDLAGFGGIPCVVPFKNRDGSDMHKPRRPGLAEDVVRFVGDPVAMVVAETQSQARDAAEMVMLDIDELPAVTDPVEAARDGAPQLYEGVPNNVCLDYHYGDAEAAERAFAGAAHVTKLTLVNNRVVVASMEPRSAIASYDPAEEKYTFIAGSQGAFGLRNALANAVLKVPTDKVRVITKNVGGSFGMKGGPYPEYFPLLHAAKQLGRPVKWVDDRSGAFVSDHQGRGHVVDASMAFDRDGHILALRADIHADMGAYLSPVGPQPATLNAVKNLISVYQTPVIDVNAKCVLTNTTTIGPYRGAGRPEANYYVERLLDTAAAEMGIDRLEIRRRNQIRADQIPYTAPSGMTYDSGDFPAVFDKAVKFSDWDGFAERRAESEARGRLRGIGMSDYLEVTGPPGKEMGGLRFEEDGTVTIITGTLDYGQGHWTAFAQVLHQRTGIPFDRIRLLQGDSDELIVGGGTGGSKSMMSSGGAIIEAGDAMIENGRKIAAHVLETAVADIEFADGTFTVAGTDRSIAIMDLADQIRGGLDLPEDVPQSLDVSLAHETGPSAFPNGCHVAEVEIDPDTGHVAVVRYSMVNDFGVVVNPMLVEGQAHGGIVQGIGQALMEQVRYDESGQIVTGSFMDYAMPRAEEAPMFRYDSHPVPCTTNLVGAKGCGEAGCAGALGSVMNAVVDALGGKHIDMPATPERVWRALHG</sequence>
<dbReference type="EMBL" id="FNBW01000003">
    <property type="protein sequence ID" value="SDF43645.1"/>
    <property type="molecule type" value="Genomic_DNA"/>
</dbReference>
<keyword evidence="1" id="KW-0500">Molybdenum</keyword>
<organism evidence="4 5">
    <name type="scientific">Thalassobaculum litoreum DSM 18839</name>
    <dbReference type="NCBI Taxonomy" id="1123362"/>
    <lineage>
        <taxon>Bacteria</taxon>
        <taxon>Pseudomonadati</taxon>
        <taxon>Pseudomonadota</taxon>
        <taxon>Alphaproteobacteria</taxon>
        <taxon>Rhodospirillales</taxon>
        <taxon>Thalassobaculaceae</taxon>
        <taxon>Thalassobaculum</taxon>
    </lineage>
</organism>
<feature type="domain" description="Aldehyde oxidase/xanthine dehydrogenase a/b hammerhead" evidence="3">
    <location>
        <begin position="30"/>
        <end position="148"/>
    </location>
</feature>
<protein>
    <submittedName>
        <fullName evidence="4">Carbon-monoxide dehydrogenase large subunit</fullName>
    </submittedName>
</protein>
<evidence type="ECO:0000313" key="5">
    <source>
        <dbReference type="Proteomes" id="UP000198615"/>
    </source>
</evidence>
<proteinExistence type="predicted"/>
<dbReference type="Pfam" id="PF02738">
    <property type="entry name" value="MoCoBD_1"/>
    <property type="match status" value="1"/>
</dbReference>
<dbReference type="Gene3D" id="3.90.1170.50">
    <property type="entry name" value="Aldehyde oxidase/xanthine dehydrogenase, a/b hammerhead"/>
    <property type="match status" value="1"/>
</dbReference>
<keyword evidence="2" id="KW-0560">Oxidoreductase</keyword>
<dbReference type="PANTHER" id="PTHR11908">
    <property type="entry name" value="XANTHINE DEHYDROGENASE"/>
    <property type="match status" value="1"/>
</dbReference>
<dbReference type="Gene3D" id="3.30.365.10">
    <property type="entry name" value="Aldehyde oxidase/xanthine dehydrogenase, molybdopterin binding domain"/>
    <property type="match status" value="4"/>
</dbReference>
<name>A0A8G2BI30_9PROT</name>
<dbReference type="PANTHER" id="PTHR11908:SF132">
    <property type="entry name" value="ALDEHYDE OXIDASE 1-RELATED"/>
    <property type="match status" value="1"/>
</dbReference>
<dbReference type="SUPFAM" id="SSF54665">
    <property type="entry name" value="CO dehydrogenase molybdoprotein N-domain-like"/>
    <property type="match status" value="1"/>
</dbReference>
<dbReference type="GO" id="GO:0005506">
    <property type="term" value="F:iron ion binding"/>
    <property type="evidence" value="ECO:0007669"/>
    <property type="project" value="InterPro"/>
</dbReference>
<dbReference type="InterPro" id="IPR046867">
    <property type="entry name" value="AldOxase/xan_DH_MoCoBD2"/>
</dbReference>